<keyword evidence="1" id="KW-1133">Transmembrane helix</keyword>
<evidence type="ECO:0000313" key="2">
    <source>
        <dbReference type="EMBL" id="GAH15368.1"/>
    </source>
</evidence>
<protein>
    <submittedName>
        <fullName evidence="2">Uncharacterized protein</fullName>
    </submittedName>
</protein>
<accession>X1F3I0</accession>
<dbReference type="EMBL" id="BART01034187">
    <property type="protein sequence ID" value="GAH15368.1"/>
    <property type="molecule type" value="Genomic_DNA"/>
</dbReference>
<comment type="caution">
    <text evidence="2">The sequence shown here is derived from an EMBL/GenBank/DDBJ whole genome shotgun (WGS) entry which is preliminary data.</text>
</comment>
<proteinExistence type="predicted"/>
<name>X1F3I0_9ZZZZ</name>
<feature type="transmembrane region" description="Helical" evidence="1">
    <location>
        <begin position="60"/>
        <end position="83"/>
    </location>
</feature>
<reference evidence="2" key="1">
    <citation type="journal article" date="2014" name="Front. Microbiol.">
        <title>High frequency of phylogenetically diverse reductive dehalogenase-homologous genes in deep subseafloor sedimentary metagenomes.</title>
        <authorList>
            <person name="Kawai M."/>
            <person name="Futagami T."/>
            <person name="Toyoda A."/>
            <person name="Takaki Y."/>
            <person name="Nishi S."/>
            <person name="Hori S."/>
            <person name="Arai W."/>
            <person name="Tsubouchi T."/>
            <person name="Morono Y."/>
            <person name="Uchiyama I."/>
            <person name="Ito T."/>
            <person name="Fujiyama A."/>
            <person name="Inagaki F."/>
            <person name="Takami H."/>
        </authorList>
    </citation>
    <scope>NUCLEOTIDE SEQUENCE</scope>
    <source>
        <strain evidence="2">Expedition CK06-06</strain>
    </source>
</reference>
<evidence type="ECO:0000256" key="1">
    <source>
        <dbReference type="SAM" id="Phobius"/>
    </source>
</evidence>
<gene>
    <name evidence="2" type="ORF">S01H4_58510</name>
</gene>
<feature type="transmembrane region" description="Helical" evidence="1">
    <location>
        <begin position="25"/>
        <end position="54"/>
    </location>
</feature>
<sequence>MKKIIIFSGHHDSALQFNLLRYLKFGYVVIIFLGLGVLFIWMIVSIIIFIFVFFNLEYLLFYNFIIILFIIGIPAFIGLFFFVSNGEKANKVPGAIDNLSAVAVI</sequence>
<organism evidence="2">
    <name type="scientific">marine sediment metagenome</name>
    <dbReference type="NCBI Taxonomy" id="412755"/>
    <lineage>
        <taxon>unclassified sequences</taxon>
        <taxon>metagenomes</taxon>
        <taxon>ecological metagenomes</taxon>
    </lineage>
</organism>
<keyword evidence="1" id="KW-0812">Transmembrane</keyword>
<keyword evidence="1" id="KW-0472">Membrane</keyword>
<dbReference type="AlphaFoldDB" id="X1F3I0"/>
<feature type="non-terminal residue" evidence="2">
    <location>
        <position position="105"/>
    </location>
</feature>